<feature type="domain" description="Peptide chain release factor" evidence="7">
    <location>
        <begin position="49"/>
        <end position="157"/>
    </location>
</feature>
<gene>
    <name evidence="4" type="primary">prfB</name>
    <name evidence="8" type="ORF">CO054_01290</name>
</gene>
<proteinExistence type="inferred from homology"/>
<dbReference type="Pfam" id="PF03462">
    <property type="entry name" value="PCRF"/>
    <property type="match status" value="1"/>
</dbReference>
<organism evidence="8 9">
    <name type="scientific">Candidatus Shapirobacteria bacterium CG_4_9_14_0_2_um_filter_39_11</name>
    <dbReference type="NCBI Taxonomy" id="1974478"/>
    <lineage>
        <taxon>Bacteria</taxon>
        <taxon>Candidatus Shapironibacteriota</taxon>
    </lineage>
</organism>
<feature type="modified residue" description="N5-methylglutamine" evidence="4">
    <location>
        <position position="214"/>
    </location>
</feature>
<comment type="similarity">
    <text evidence="1 4">Belongs to the prokaryotic/mitochondrial release factor family.</text>
</comment>
<comment type="function">
    <text evidence="4">Peptide chain release factor 2 directs the termination of translation in response to the peptide chain termination codons UGA and UAA.</text>
</comment>
<evidence type="ECO:0000256" key="2">
    <source>
        <dbReference type="ARBA" id="ARBA00022481"/>
    </source>
</evidence>
<evidence type="ECO:0000313" key="8">
    <source>
        <dbReference type="EMBL" id="PJC28216.1"/>
    </source>
</evidence>
<dbReference type="NCBIfam" id="TIGR00020">
    <property type="entry name" value="prfB"/>
    <property type="match status" value="1"/>
</dbReference>
<dbReference type="GO" id="GO:0016149">
    <property type="term" value="F:translation release factor activity, codon specific"/>
    <property type="evidence" value="ECO:0007669"/>
    <property type="project" value="UniProtKB-UniRule"/>
</dbReference>
<accession>A0A2M8ET22</accession>
<feature type="coiled-coil region" evidence="6">
    <location>
        <begin position="10"/>
        <end position="78"/>
    </location>
</feature>
<dbReference type="AlphaFoldDB" id="A0A2M8ET22"/>
<dbReference type="PANTHER" id="PTHR43116:SF3">
    <property type="entry name" value="CLASS I PEPTIDE CHAIN RELEASE FACTOR"/>
    <property type="match status" value="1"/>
</dbReference>
<name>A0A2M8ET22_9BACT</name>
<dbReference type="Gene3D" id="1.20.58.410">
    <property type="entry name" value="Release factor"/>
    <property type="match status" value="1"/>
</dbReference>
<evidence type="ECO:0000259" key="7">
    <source>
        <dbReference type="SMART" id="SM00937"/>
    </source>
</evidence>
<evidence type="ECO:0000256" key="6">
    <source>
        <dbReference type="SAM" id="Coils"/>
    </source>
</evidence>
<evidence type="ECO:0000256" key="4">
    <source>
        <dbReference type="HAMAP-Rule" id="MF_00094"/>
    </source>
</evidence>
<dbReference type="Gene3D" id="3.30.160.20">
    <property type="match status" value="1"/>
</dbReference>
<protein>
    <recommendedName>
        <fullName evidence="4 5">Peptide chain release factor 2</fullName>
        <shortName evidence="4">RF-2</shortName>
    </recommendedName>
</protein>
<evidence type="ECO:0000256" key="5">
    <source>
        <dbReference type="NCBIfam" id="TIGR00020"/>
    </source>
</evidence>
<dbReference type="SUPFAM" id="SSF75620">
    <property type="entry name" value="Release factor"/>
    <property type="match status" value="1"/>
</dbReference>
<dbReference type="PANTHER" id="PTHR43116">
    <property type="entry name" value="PEPTIDE CHAIN RELEASE FACTOR 2"/>
    <property type="match status" value="1"/>
</dbReference>
<dbReference type="EMBL" id="PFSF01000027">
    <property type="protein sequence ID" value="PJC28216.1"/>
    <property type="molecule type" value="Genomic_DNA"/>
</dbReference>
<keyword evidence="4" id="KW-0963">Cytoplasm</keyword>
<dbReference type="Gene3D" id="3.30.70.1660">
    <property type="match status" value="1"/>
</dbReference>
<evidence type="ECO:0000313" key="9">
    <source>
        <dbReference type="Proteomes" id="UP000229816"/>
    </source>
</evidence>
<keyword evidence="6" id="KW-0175">Coiled coil</keyword>
<keyword evidence="2 4" id="KW-0488">Methylation</keyword>
<dbReference type="InterPro" id="IPR004374">
    <property type="entry name" value="PrfB"/>
</dbReference>
<comment type="subcellular location">
    <subcellularLocation>
        <location evidence="4">Cytoplasm</location>
    </subcellularLocation>
</comment>
<dbReference type="SMART" id="SM00937">
    <property type="entry name" value="PCRF"/>
    <property type="match status" value="1"/>
</dbReference>
<sequence length="328" mass="37730">MDDFKKRIELVKQKLNINGLRKEISQIEAESSKAEFWQDKQKAAEKMKKLSDLQKEIAETEELEKNFNEKKLSKLELKTFLSGKYDSLPAIFSIHAGQGGVEAMDWAEMLKRMYIKYFEKKEWDYQLVDETPGEEAGIKSATLKIDAPYAYGWLKFEAGTHRLVRQSPFNADRLRQTSFALVEVLPQIKETPEVQIKDEDLGWQFFRASAKGGQNVQKVATAVRLRHKPSGIVITCQAQRYQEQNRKIALDLLKAKLWGLRQAQTKQEEKRLRGGRTKAAWGTQIRSYVLHPYKMVKDLRTGYETANAQAVLDGEIDGLIEAEVRSML</sequence>
<dbReference type="Pfam" id="PF00472">
    <property type="entry name" value="RF-1"/>
    <property type="match status" value="1"/>
</dbReference>
<dbReference type="Proteomes" id="UP000229816">
    <property type="component" value="Unassembled WGS sequence"/>
</dbReference>
<dbReference type="InterPro" id="IPR005139">
    <property type="entry name" value="PCRF"/>
</dbReference>
<dbReference type="GO" id="GO:0005737">
    <property type="term" value="C:cytoplasm"/>
    <property type="evidence" value="ECO:0007669"/>
    <property type="project" value="UniProtKB-SubCell"/>
</dbReference>
<evidence type="ECO:0000256" key="1">
    <source>
        <dbReference type="ARBA" id="ARBA00010835"/>
    </source>
</evidence>
<reference evidence="9" key="1">
    <citation type="submission" date="2017-09" db="EMBL/GenBank/DDBJ databases">
        <title>Depth-based differentiation of microbial function through sediment-hosted aquifers and enrichment of novel symbionts in the deep terrestrial subsurface.</title>
        <authorList>
            <person name="Probst A.J."/>
            <person name="Ladd B."/>
            <person name="Jarett J.K."/>
            <person name="Geller-Mcgrath D.E."/>
            <person name="Sieber C.M.K."/>
            <person name="Emerson J.B."/>
            <person name="Anantharaman K."/>
            <person name="Thomas B.C."/>
            <person name="Malmstrom R."/>
            <person name="Stieglmeier M."/>
            <person name="Klingl A."/>
            <person name="Woyke T."/>
            <person name="Ryan C.M."/>
            <person name="Banfield J.F."/>
        </authorList>
    </citation>
    <scope>NUCLEOTIDE SEQUENCE [LARGE SCALE GENOMIC DNA]</scope>
</reference>
<evidence type="ECO:0000256" key="3">
    <source>
        <dbReference type="ARBA" id="ARBA00022917"/>
    </source>
</evidence>
<comment type="caution">
    <text evidence="8">The sequence shown here is derived from an EMBL/GenBank/DDBJ whole genome shotgun (WGS) entry which is preliminary data.</text>
</comment>
<dbReference type="HAMAP" id="MF_00094">
    <property type="entry name" value="Rel_fac_2"/>
    <property type="match status" value="1"/>
</dbReference>
<dbReference type="InterPro" id="IPR000352">
    <property type="entry name" value="Pep_chain_release_fac_I"/>
</dbReference>
<dbReference type="InterPro" id="IPR045853">
    <property type="entry name" value="Pep_chain_release_fac_I_sf"/>
</dbReference>
<keyword evidence="3 4" id="KW-0648">Protein biosynthesis</keyword>
<comment type="PTM">
    <text evidence="4">Methylated by PrmC. Methylation increases the termination efficiency of RF2.</text>
</comment>